<proteinExistence type="inferred from homology"/>
<dbReference type="GO" id="GO:0031119">
    <property type="term" value="P:tRNA pseudouridine synthesis"/>
    <property type="evidence" value="ECO:0007669"/>
    <property type="project" value="TreeGrafter"/>
</dbReference>
<evidence type="ECO:0000256" key="5">
    <source>
        <dbReference type="SAM" id="MobiDB-lite"/>
    </source>
</evidence>
<evidence type="ECO:0000313" key="8">
    <source>
        <dbReference type="Proteomes" id="UP001497744"/>
    </source>
</evidence>
<dbReference type="EMBL" id="BPLF01000003">
    <property type="protein sequence ID" value="GIX64486.1"/>
    <property type="molecule type" value="Genomic_DNA"/>
</dbReference>
<dbReference type="InterPro" id="IPR020095">
    <property type="entry name" value="PsdUridine_synth_TruA_C"/>
</dbReference>
<dbReference type="GO" id="GO:0160147">
    <property type="term" value="F:tRNA pseudouridine(38-40) synthase activity"/>
    <property type="evidence" value="ECO:0007669"/>
    <property type="project" value="UniProtKB-EC"/>
</dbReference>
<keyword evidence="3 4" id="KW-0413">Isomerase</keyword>
<dbReference type="Proteomes" id="UP001497744">
    <property type="component" value="Unassembled WGS sequence"/>
</dbReference>
<dbReference type="EC" id="5.4.99.12" evidence="4"/>
<sequence length="459" mass="51680">MDDVSGPKPGTVTVDECGINDGKNIAVRISDDEPTLSDDRADEVPTVGNSDVIGTLMKVDRDVGNACQETVEPTSGQALTNIVMTVEYDGGEYNGFVGPNHFFNEEIRCMVGNDEGVQTSPKRGAAFKSVSNELLRAIAVIHGYIPGKRKRKKQHSQHHVDLGEVEEEEGDDTATLPTERRFSLIACSRTDRGVHANETACQYLSFDREPPFDGDLDAIMDKVNRILPEDIRVTSMITAPSHDFNVRFENLGKCYTYKVDLSECPNIFERKYYWQVIADNQFRNTLLKKYNDVRKDFSFERMRAAADAIQGTHNFEVSVYCASALSFQGFRKKSRGNEKAVAKNPICTIDRIDIERHDTQPGQKKFHVVINGDRFLYKMVRGIVSHIVLVGYGILKVEDIEQILEKGEAIPEIQYAPSTGLYLTKVKFDGEVERALEDSRLRRQQRLRDLLKPPAKAVH</sequence>
<evidence type="ECO:0000256" key="1">
    <source>
        <dbReference type="ARBA" id="ARBA00009375"/>
    </source>
</evidence>
<evidence type="ECO:0000256" key="4">
    <source>
        <dbReference type="RuleBase" id="RU003792"/>
    </source>
</evidence>
<comment type="caution">
    <text evidence="7">The sequence shown here is derived from an EMBL/GenBank/DDBJ whole genome shotgun (WGS) entry which is preliminary data.</text>
</comment>
<gene>
    <name evidence="7" type="ORF">BcabD6B2_39210</name>
</gene>
<dbReference type="Gene3D" id="3.30.70.580">
    <property type="entry name" value="Pseudouridine synthase I, catalytic domain, N-terminal subdomain"/>
    <property type="match status" value="1"/>
</dbReference>
<keyword evidence="8" id="KW-1185">Reference proteome</keyword>
<reference evidence="7 8" key="1">
    <citation type="submission" date="2021-06" db="EMBL/GenBank/DDBJ databases">
        <title>Genome sequence of Babesia caballi.</title>
        <authorList>
            <person name="Yamagishi J."/>
            <person name="Kidaka T."/>
            <person name="Ochi A."/>
        </authorList>
    </citation>
    <scope>NUCLEOTIDE SEQUENCE [LARGE SCALE GENOMIC DNA]</scope>
    <source>
        <strain evidence="7">USDA-D6B2</strain>
    </source>
</reference>
<protein>
    <recommendedName>
        <fullName evidence="4">tRNA pseudouridine synthase</fullName>
        <ecNumber evidence="4">5.4.99.12</ecNumber>
    </recommendedName>
</protein>
<organism evidence="7 8">
    <name type="scientific">Babesia caballi</name>
    <dbReference type="NCBI Taxonomy" id="5871"/>
    <lineage>
        <taxon>Eukaryota</taxon>
        <taxon>Sar</taxon>
        <taxon>Alveolata</taxon>
        <taxon>Apicomplexa</taxon>
        <taxon>Aconoidasida</taxon>
        <taxon>Piroplasmida</taxon>
        <taxon>Babesiidae</taxon>
        <taxon>Babesia</taxon>
    </lineage>
</organism>
<dbReference type="PANTHER" id="PTHR11142:SF0">
    <property type="entry name" value="TRNA PSEUDOURIDINE SYNTHASE-LIKE 1"/>
    <property type="match status" value="1"/>
</dbReference>
<dbReference type="InterPro" id="IPR020097">
    <property type="entry name" value="PsdUridine_synth_TruA_a/b_dom"/>
</dbReference>
<feature type="region of interest" description="Disordered" evidence="5">
    <location>
        <begin position="149"/>
        <end position="175"/>
    </location>
</feature>
<dbReference type="RefSeq" id="XP_067716555.1">
    <property type="nucleotide sequence ID" value="XM_067860454.1"/>
</dbReference>
<comment type="similarity">
    <text evidence="1 4">Belongs to the tRNA pseudouridine synthase TruA family.</text>
</comment>
<evidence type="ECO:0000256" key="2">
    <source>
        <dbReference type="ARBA" id="ARBA00022694"/>
    </source>
</evidence>
<dbReference type="Pfam" id="PF01416">
    <property type="entry name" value="PseudoU_synth_1"/>
    <property type="match status" value="1"/>
</dbReference>
<evidence type="ECO:0000313" key="7">
    <source>
        <dbReference type="EMBL" id="GIX64486.1"/>
    </source>
</evidence>
<dbReference type="InterPro" id="IPR020094">
    <property type="entry name" value="TruA/RsuA/RluB/E/F_N"/>
</dbReference>
<dbReference type="GeneID" id="94195967"/>
<keyword evidence="2 4" id="KW-0819">tRNA processing</keyword>
<evidence type="ECO:0000256" key="3">
    <source>
        <dbReference type="ARBA" id="ARBA00023235"/>
    </source>
</evidence>
<comment type="catalytic activity">
    <reaction evidence="4">
        <text>uridine(38/39/40) in tRNA = pseudouridine(38/39/40) in tRNA</text>
        <dbReference type="Rhea" id="RHEA:22376"/>
        <dbReference type="Rhea" id="RHEA-COMP:10085"/>
        <dbReference type="Rhea" id="RHEA-COMP:10087"/>
        <dbReference type="ChEBI" id="CHEBI:65314"/>
        <dbReference type="ChEBI" id="CHEBI:65315"/>
        <dbReference type="EC" id="5.4.99.12"/>
    </reaction>
</comment>
<dbReference type="Gene3D" id="3.30.70.660">
    <property type="entry name" value="Pseudouridine synthase I, catalytic domain, C-terminal subdomain"/>
    <property type="match status" value="1"/>
</dbReference>
<dbReference type="GO" id="GO:0003723">
    <property type="term" value="F:RNA binding"/>
    <property type="evidence" value="ECO:0007669"/>
    <property type="project" value="InterPro"/>
</dbReference>
<feature type="compositionally biased region" description="Acidic residues" evidence="5">
    <location>
        <begin position="163"/>
        <end position="172"/>
    </location>
</feature>
<accession>A0AAV4LWC7</accession>
<dbReference type="SUPFAM" id="SSF55120">
    <property type="entry name" value="Pseudouridine synthase"/>
    <property type="match status" value="1"/>
</dbReference>
<dbReference type="AlphaFoldDB" id="A0AAV4LWC7"/>
<dbReference type="InterPro" id="IPR020103">
    <property type="entry name" value="PsdUridine_synth_cat_dom_sf"/>
</dbReference>
<evidence type="ECO:0000259" key="6">
    <source>
        <dbReference type="Pfam" id="PF01416"/>
    </source>
</evidence>
<feature type="domain" description="Pseudouridine synthase I TruA alpha/beta" evidence="6">
    <location>
        <begin position="335"/>
        <end position="429"/>
    </location>
</feature>
<name>A0AAV4LWC7_BABCB</name>
<dbReference type="PANTHER" id="PTHR11142">
    <property type="entry name" value="PSEUDOURIDYLATE SYNTHASE"/>
    <property type="match status" value="1"/>
</dbReference>
<dbReference type="InterPro" id="IPR001406">
    <property type="entry name" value="PsdUridine_synth_TruA"/>
</dbReference>